<dbReference type="InterPro" id="IPR016161">
    <property type="entry name" value="Ald_DH/histidinol_DH"/>
</dbReference>
<dbReference type="RefSeq" id="WP_136427851.1">
    <property type="nucleotide sequence ID" value="NZ_SSSM01000005.1"/>
</dbReference>
<feature type="domain" description="Aldehyde dehydrogenase" evidence="3">
    <location>
        <begin position="26"/>
        <end position="488"/>
    </location>
</feature>
<evidence type="ECO:0000256" key="1">
    <source>
        <dbReference type="ARBA" id="ARBA00009986"/>
    </source>
</evidence>
<dbReference type="EMBL" id="SSSM01000005">
    <property type="protein sequence ID" value="THG29522.1"/>
    <property type="molecule type" value="Genomic_DNA"/>
</dbReference>
<accession>A0A4S4FI60</accession>
<dbReference type="Gene3D" id="3.40.309.10">
    <property type="entry name" value="Aldehyde Dehydrogenase, Chain A, domain 2"/>
    <property type="match status" value="1"/>
</dbReference>
<dbReference type="FunFam" id="3.40.605.10:FF:000007">
    <property type="entry name" value="NAD/NADP-dependent betaine aldehyde dehydrogenase"/>
    <property type="match status" value="1"/>
</dbReference>
<dbReference type="InterPro" id="IPR015590">
    <property type="entry name" value="Aldehyde_DH_dom"/>
</dbReference>
<evidence type="ECO:0000313" key="5">
    <source>
        <dbReference type="Proteomes" id="UP000309133"/>
    </source>
</evidence>
<evidence type="ECO:0000313" key="4">
    <source>
        <dbReference type="EMBL" id="THG29522.1"/>
    </source>
</evidence>
<sequence>MSGTVLEADTGRATIAGGRLYIGGEWRDSSSGERSDVIDPATGRKIAESAVATVADVDAAVAAAKASFDSGVWSDLSGRERARVLIRVAALIRERSEELAQAESSDVGKPIVFARVIDVATAAETFEYYAALAQTQQGALRDTTLAAFQYTTREPIGVVGALTPFNFPIILTASKLAPALAMGNSVVHKPAEDTPLSAAILAQILEDAGVPRGVYNLVTGVGPALGERIVEHPDVNMIAFTGSTAVGSKVAAKCGELFKPVMTELGGNGANIVFADADLDTAVAAAINAFVFNSGQFCMAGVRLLVQRELHDPLMAVLAQAVPGVPIGRTDEPGTVIGPLVSQRHLDRVSGFVERAKAAGGTVVVGGERMELDGGFYYRPTIITGLANDAEAVQEEVFGPVLTVQVFDTEEEAIALANSTRYGLAMGIQTSDIVKAMRVARRLEAGIIWVNGWGQLDPTLTFGGVKNSGYGRENGPEALMHYTRSKSVVIAAPDPFAVGR</sequence>
<dbReference type="InterPro" id="IPR016163">
    <property type="entry name" value="Ald_DH_C"/>
</dbReference>
<keyword evidence="2" id="KW-0560">Oxidoreductase</keyword>
<dbReference type="PANTHER" id="PTHR11699">
    <property type="entry name" value="ALDEHYDE DEHYDROGENASE-RELATED"/>
    <property type="match status" value="1"/>
</dbReference>
<comment type="similarity">
    <text evidence="1">Belongs to the aldehyde dehydrogenase family.</text>
</comment>
<protein>
    <submittedName>
        <fullName evidence="4">Aldehyde dehydrogenase</fullName>
    </submittedName>
</protein>
<keyword evidence="5" id="KW-1185">Reference proteome</keyword>
<dbReference type="InterPro" id="IPR016162">
    <property type="entry name" value="Ald_DH_N"/>
</dbReference>
<organism evidence="4 5">
    <name type="scientific">Naasia lichenicola</name>
    <dbReference type="NCBI Taxonomy" id="2565933"/>
    <lineage>
        <taxon>Bacteria</taxon>
        <taxon>Bacillati</taxon>
        <taxon>Actinomycetota</taxon>
        <taxon>Actinomycetes</taxon>
        <taxon>Micrococcales</taxon>
        <taxon>Microbacteriaceae</taxon>
        <taxon>Naasia</taxon>
    </lineage>
</organism>
<dbReference type="Proteomes" id="UP000309133">
    <property type="component" value="Unassembled WGS sequence"/>
</dbReference>
<proteinExistence type="inferred from homology"/>
<dbReference type="AlphaFoldDB" id="A0A4S4FI60"/>
<reference evidence="4 5" key="1">
    <citation type="submission" date="2019-04" db="EMBL/GenBank/DDBJ databases">
        <authorList>
            <person name="Jiang L."/>
        </authorList>
    </citation>
    <scope>NUCLEOTIDE SEQUENCE [LARGE SCALE GENOMIC DNA]</scope>
    <source>
        <strain evidence="4 5">YIM 131853</strain>
    </source>
</reference>
<name>A0A4S4FI60_9MICO</name>
<dbReference type="SUPFAM" id="SSF53720">
    <property type="entry name" value="ALDH-like"/>
    <property type="match status" value="1"/>
</dbReference>
<evidence type="ECO:0000259" key="3">
    <source>
        <dbReference type="Pfam" id="PF00171"/>
    </source>
</evidence>
<comment type="caution">
    <text evidence="4">The sequence shown here is derived from an EMBL/GenBank/DDBJ whole genome shotgun (WGS) entry which is preliminary data.</text>
</comment>
<dbReference type="OrthoDB" id="6882680at2"/>
<evidence type="ECO:0000256" key="2">
    <source>
        <dbReference type="ARBA" id="ARBA00023002"/>
    </source>
</evidence>
<gene>
    <name evidence="4" type="ORF">E6C64_12585</name>
</gene>
<dbReference type="FunFam" id="3.40.309.10:FF:000012">
    <property type="entry name" value="Betaine aldehyde dehydrogenase"/>
    <property type="match status" value="1"/>
</dbReference>
<dbReference type="GO" id="GO:0016620">
    <property type="term" value="F:oxidoreductase activity, acting on the aldehyde or oxo group of donors, NAD or NADP as acceptor"/>
    <property type="evidence" value="ECO:0007669"/>
    <property type="project" value="InterPro"/>
</dbReference>
<dbReference type="Gene3D" id="3.40.605.10">
    <property type="entry name" value="Aldehyde Dehydrogenase, Chain A, domain 1"/>
    <property type="match status" value="1"/>
</dbReference>
<dbReference type="Pfam" id="PF00171">
    <property type="entry name" value="Aldedh"/>
    <property type="match status" value="1"/>
</dbReference>